<dbReference type="EMBL" id="SNRW01004064">
    <property type="protein sequence ID" value="KAA6388235.1"/>
    <property type="molecule type" value="Genomic_DNA"/>
</dbReference>
<accession>A0A5J4W062</accession>
<protein>
    <submittedName>
        <fullName evidence="2">Uncharacterized protein</fullName>
    </submittedName>
</protein>
<gene>
    <name evidence="2" type="ORF">EZS28_016235</name>
</gene>
<proteinExistence type="predicted"/>
<feature type="region of interest" description="Disordered" evidence="1">
    <location>
        <begin position="70"/>
        <end position="92"/>
    </location>
</feature>
<reference evidence="2 3" key="1">
    <citation type="submission" date="2019-03" db="EMBL/GenBank/DDBJ databases">
        <title>Single cell metagenomics reveals metabolic interactions within the superorganism composed of flagellate Streblomastix strix and complex community of Bacteroidetes bacteria on its surface.</title>
        <authorList>
            <person name="Treitli S.C."/>
            <person name="Kolisko M."/>
            <person name="Husnik F."/>
            <person name="Keeling P."/>
            <person name="Hampl V."/>
        </authorList>
    </citation>
    <scope>NUCLEOTIDE SEQUENCE [LARGE SCALE GENOMIC DNA]</scope>
    <source>
        <strain evidence="2">ST1C</strain>
    </source>
</reference>
<comment type="caution">
    <text evidence="2">The sequence shown here is derived from an EMBL/GenBank/DDBJ whole genome shotgun (WGS) entry which is preliminary data.</text>
</comment>
<sequence length="92" mass="10152">MGWPFFKNVKEFNKTGTIRAGTVREFRDSNVHYKDTRHDCSRATRNGRRDQKVSLGRATADATGYRMAINSEVGGQRENASANGKSLGGDDG</sequence>
<evidence type="ECO:0000313" key="2">
    <source>
        <dbReference type="EMBL" id="KAA6388235.1"/>
    </source>
</evidence>
<feature type="non-terminal residue" evidence="2">
    <location>
        <position position="92"/>
    </location>
</feature>
<name>A0A5J4W062_9EUKA</name>
<dbReference type="Proteomes" id="UP000324800">
    <property type="component" value="Unassembled WGS sequence"/>
</dbReference>
<organism evidence="2 3">
    <name type="scientific">Streblomastix strix</name>
    <dbReference type="NCBI Taxonomy" id="222440"/>
    <lineage>
        <taxon>Eukaryota</taxon>
        <taxon>Metamonada</taxon>
        <taxon>Preaxostyla</taxon>
        <taxon>Oxymonadida</taxon>
        <taxon>Streblomastigidae</taxon>
        <taxon>Streblomastix</taxon>
    </lineage>
</organism>
<evidence type="ECO:0000256" key="1">
    <source>
        <dbReference type="SAM" id="MobiDB-lite"/>
    </source>
</evidence>
<evidence type="ECO:0000313" key="3">
    <source>
        <dbReference type="Proteomes" id="UP000324800"/>
    </source>
</evidence>
<dbReference type="AlphaFoldDB" id="A0A5J4W062"/>